<dbReference type="EMBL" id="CP139487">
    <property type="protein sequence ID" value="WPU64919.1"/>
    <property type="molecule type" value="Genomic_DNA"/>
</dbReference>
<feature type="domain" description="Flagellar motor switch protein FliG middle" evidence="12">
    <location>
        <begin position="127"/>
        <end position="199"/>
    </location>
</feature>
<keyword evidence="14" id="KW-0966">Cell projection</keyword>
<evidence type="ECO:0000256" key="7">
    <source>
        <dbReference type="ARBA" id="ARBA00022779"/>
    </source>
</evidence>
<dbReference type="SUPFAM" id="SSF48029">
    <property type="entry name" value="FliG"/>
    <property type="match status" value="2"/>
</dbReference>
<keyword evidence="5" id="KW-1003">Cell membrane</keyword>
<dbReference type="GO" id="GO:0003774">
    <property type="term" value="F:cytoskeletal motor activity"/>
    <property type="evidence" value="ECO:0007669"/>
    <property type="project" value="InterPro"/>
</dbReference>
<dbReference type="Proteomes" id="UP001324634">
    <property type="component" value="Chromosome"/>
</dbReference>
<organism evidence="14 15">
    <name type="scientific">Peredibacter starrii</name>
    <dbReference type="NCBI Taxonomy" id="28202"/>
    <lineage>
        <taxon>Bacteria</taxon>
        <taxon>Pseudomonadati</taxon>
        <taxon>Bdellovibrionota</taxon>
        <taxon>Bacteriovoracia</taxon>
        <taxon>Bacteriovoracales</taxon>
        <taxon>Bacteriovoracaceae</taxon>
        <taxon>Peredibacter</taxon>
    </lineage>
</organism>
<evidence type="ECO:0000256" key="3">
    <source>
        <dbReference type="ARBA" id="ARBA00010299"/>
    </source>
</evidence>
<feature type="domain" description="Flagellar motor switch protein FliG N-terminal" evidence="13">
    <location>
        <begin position="17"/>
        <end position="114"/>
    </location>
</feature>
<dbReference type="GO" id="GO:0009425">
    <property type="term" value="C:bacterial-type flagellum basal body"/>
    <property type="evidence" value="ECO:0007669"/>
    <property type="project" value="UniProtKB-SubCell"/>
</dbReference>
<evidence type="ECO:0000256" key="1">
    <source>
        <dbReference type="ARBA" id="ARBA00004117"/>
    </source>
</evidence>
<dbReference type="Pfam" id="PF14841">
    <property type="entry name" value="FliG_M"/>
    <property type="match status" value="1"/>
</dbReference>
<keyword evidence="8" id="KW-0472">Membrane</keyword>
<dbReference type="FunFam" id="1.10.220.30:FF:000001">
    <property type="entry name" value="Flagellar motor switch protein FliG"/>
    <property type="match status" value="1"/>
</dbReference>
<dbReference type="InterPro" id="IPR028263">
    <property type="entry name" value="FliG_N"/>
</dbReference>
<dbReference type="NCBIfam" id="TIGR00207">
    <property type="entry name" value="fliG"/>
    <property type="match status" value="1"/>
</dbReference>
<evidence type="ECO:0000259" key="13">
    <source>
        <dbReference type="Pfam" id="PF14842"/>
    </source>
</evidence>
<name>A0AAX4HNP2_9BACT</name>
<comment type="function">
    <text evidence="10">FliG is one of three proteins (FliG, FliN, FliM) that forms the rotor-mounted switch complex (C ring), located at the base of the basal body. This complex interacts with the CheY and CheZ chemotaxis proteins, in addition to contacting components of the motor that determine the direction of flagellar rotation.</text>
</comment>
<dbReference type="InterPro" id="IPR023087">
    <property type="entry name" value="Flg_Motor_Flig_C"/>
</dbReference>
<dbReference type="PIRSF" id="PIRSF003161">
    <property type="entry name" value="FliG"/>
    <property type="match status" value="1"/>
</dbReference>
<dbReference type="InterPro" id="IPR000090">
    <property type="entry name" value="Flg_Motor_Flig"/>
</dbReference>
<dbReference type="RefSeq" id="WP_321394641.1">
    <property type="nucleotide sequence ID" value="NZ_CP139487.1"/>
</dbReference>
<protein>
    <recommendedName>
        <fullName evidence="4">Flagellar motor switch protein FliG</fullName>
    </recommendedName>
</protein>
<keyword evidence="14" id="KW-0282">Flagellum</keyword>
<evidence type="ECO:0000313" key="14">
    <source>
        <dbReference type="EMBL" id="WPU64919.1"/>
    </source>
</evidence>
<sequence length="345" mass="38376">MAEENKSLDPDVQYALLSGQEKAAILLSALGPTTTKLIFKHMKDNDVKRMINTMSSISKSPIWMVKKVLEEFYSAINEDSELLFSENKGRDFILGTLGEDRAKQLLGQIVDVGNSNTLESLELVDTRTLANFLINEHPQTIALICAHLPVEKKVDVLRKLPEGLQAEVVLRVANLDFVSPELIAQLDDVLKTELSTLGSIDTQQLGGIEPIADMLNLMDKNSEKNIMARVEEKDPELAEEIRKLMFVFEDVIYVDDRGIQELLKVVDNTKLVTALKTAPDEVRTKLFKNMSNRAATLLKEDLDAMGPTKISDVEKAQQEIVQQLKDLEAKGKAIISRGGEGDAFV</sequence>
<evidence type="ECO:0000256" key="2">
    <source>
        <dbReference type="ARBA" id="ARBA00004413"/>
    </source>
</evidence>
<dbReference type="Gene3D" id="1.10.220.30">
    <property type="match status" value="3"/>
</dbReference>
<evidence type="ECO:0000256" key="8">
    <source>
        <dbReference type="ARBA" id="ARBA00023136"/>
    </source>
</evidence>
<keyword evidence="14" id="KW-0969">Cilium</keyword>
<dbReference type="Pfam" id="PF14842">
    <property type="entry name" value="FliG_N"/>
    <property type="match status" value="1"/>
</dbReference>
<feature type="domain" description="Flagellar motor switch protein FliG C-terminal" evidence="11">
    <location>
        <begin position="230"/>
        <end position="332"/>
    </location>
</feature>
<dbReference type="InterPro" id="IPR032779">
    <property type="entry name" value="FliG_M"/>
</dbReference>
<evidence type="ECO:0000256" key="6">
    <source>
        <dbReference type="ARBA" id="ARBA00022500"/>
    </source>
</evidence>
<comment type="subcellular location">
    <subcellularLocation>
        <location evidence="1">Bacterial flagellum basal body</location>
    </subcellularLocation>
    <subcellularLocation>
        <location evidence="2">Cell membrane</location>
        <topology evidence="2">Peripheral membrane protein</topology>
        <orientation evidence="2">Cytoplasmic side</orientation>
    </subcellularLocation>
</comment>
<evidence type="ECO:0000256" key="10">
    <source>
        <dbReference type="ARBA" id="ARBA00025598"/>
    </source>
</evidence>
<proteinExistence type="inferred from homology"/>
<dbReference type="GO" id="GO:0006935">
    <property type="term" value="P:chemotaxis"/>
    <property type="evidence" value="ECO:0007669"/>
    <property type="project" value="UniProtKB-KW"/>
</dbReference>
<evidence type="ECO:0000259" key="12">
    <source>
        <dbReference type="Pfam" id="PF14841"/>
    </source>
</evidence>
<evidence type="ECO:0000313" key="15">
    <source>
        <dbReference type="Proteomes" id="UP001324634"/>
    </source>
</evidence>
<keyword evidence="9" id="KW-0975">Bacterial flagellum</keyword>
<keyword evidence="7" id="KW-0283">Flagellar rotation</keyword>
<dbReference type="GO" id="GO:0005886">
    <property type="term" value="C:plasma membrane"/>
    <property type="evidence" value="ECO:0007669"/>
    <property type="project" value="UniProtKB-SubCell"/>
</dbReference>
<evidence type="ECO:0000259" key="11">
    <source>
        <dbReference type="Pfam" id="PF01706"/>
    </source>
</evidence>
<gene>
    <name evidence="14" type="primary">fliG</name>
    <name evidence="14" type="ORF">SOO65_19675</name>
</gene>
<accession>A0AAX4HNP2</accession>
<keyword evidence="6" id="KW-0145">Chemotaxis</keyword>
<dbReference type="GO" id="GO:0071973">
    <property type="term" value="P:bacterial-type flagellum-dependent cell motility"/>
    <property type="evidence" value="ECO:0007669"/>
    <property type="project" value="InterPro"/>
</dbReference>
<evidence type="ECO:0000256" key="4">
    <source>
        <dbReference type="ARBA" id="ARBA00021870"/>
    </source>
</evidence>
<dbReference type="Pfam" id="PF01706">
    <property type="entry name" value="FliG_C"/>
    <property type="match status" value="1"/>
</dbReference>
<reference evidence="14 15" key="1">
    <citation type="submission" date="2023-11" db="EMBL/GenBank/DDBJ databases">
        <title>Peredibacter starrii A3.12.</title>
        <authorList>
            <person name="Mitchell R.J."/>
        </authorList>
    </citation>
    <scope>NUCLEOTIDE SEQUENCE [LARGE SCALE GENOMIC DNA]</scope>
    <source>
        <strain evidence="14 15">A3.12</strain>
    </source>
</reference>
<dbReference type="PANTHER" id="PTHR30534:SF0">
    <property type="entry name" value="FLAGELLAR MOTOR SWITCH PROTEIN FLIG"/>
    <property type="match status" value="1"/>
</dbReference>
<evidence type="ECO:0000256" key="9">
    <source>
        <dbReference type="ARBA" id="ARBA00023143"/>
    </source>
</evidence>
<keyword evidence="15" id="KW-1185">Reference proteome</keyword>
<dbReference type="PANTHER" id="PTHR30534">
    <property type="entry name" value="FLAGELLAR MOTOR SWITCH PROTEIN FLIG"/>
    <property type="match status" value="1"/>
</dbReference>
<dbReference type="InterPro" id="IPR011002">
    <property type="entry name" value="FliG_a-hlx"/>
</dbReference>
<comment type="similarity">
    <text evidence="3">Belongs to the FliG family.</text>
</comment>
<dbReference type="KEGG" id="psti:SOO65_19675"/>
<evidence type="ECO:0000256" key="5">
    <source>
        <dbReference type="ARBA" id="ARBA00022475"/>
    </source>
</evidence>
<dbReference type="PRINTS" id="PR00954">
    <property type="entry name" value="FLGMOTORFLIG"/>
</dbReference>
<dbReference type="AlphaFoldDB" id="A0AAX4HNP2"/>